<evidence type="ECO:0000313" key="11">
    <source>
        <dbReference type="EMBL" id="OUJ71666.1"/>
    </source>
</evidence>
<evidence type="ECO:0000256" key="5">
    <source>
        <dbReference type="ARBA" id="ARBA00022519"/>
    </source>
</evidence>
<feature type="domain" description="TonB C-terminal" evidence="10">
    <location>
        <begin position="83"/>
        <end position="189"/>
    </location>
</feature>
<evidence type="ECO:0000256" key="6">
    <source>
        <dbReference type="ARBA" id="ARBA00022692"/>
    </source>
</evidence>
<proteinExistence type="inferred from homology"/>
<dbReference type="GO" id="GO:0015891">
    <property type="term" value="P:siderophore transport"/>
    <property type="evidence" value="ECO:0007669"/>
    <property type="project" value="InterPro"/>
</dbReference>
<keyword evidence="6" id="KW-0812">Transmembrane</keyword>
<evidence type="ECO:0000256" key="7">
    <source>
        <dbReference type="ARBA" id="ARBA00022927"/>
    </source>
</evidence>
<evidence type="ECO:0000259" key="10">
    <source>
        <dbReference type="PROSITE" id="PS52015"/>
    </source>
</evidence>
<evidence type="ECO:0000256" key="3">
    <source>
        <dbReference type="ARBA" id="ARBA00022448"/>
    </source>
</evidence>
<name>A0A243W8W7_9BACT</name>
<comment type="caution">
    <text evidence="11">The sequence shown here is derived from an EMBL/GenBank/DDBJ whole genome shotgun (WGS) entry which is preliminary data.</text>
</comment>
<dbReference type="AlphaFoldDB" id="A0A243W8W7"/>
<dbReference type="RefSeq" id="WP_086596188.1">
    <property type="nucleotide sequence ID" value="NZ_MTSE01000015.1"/>
</dbReference>
<dbReference type="Gene3D" id="3.30.1150.10">
    <property type="match status" value="1"/>
</dbReference>
<dbReference type="GO" id="GO:0030288">
    <property type="term" value="C:outer membrane-bounded periplasmic space"/>
    <property type="evidence" value="ECO:0007669"/>
    <property type="project" value="InterPro"/>
</dbReference>
<dbReference type="GO" id="GO:0015031">
    <property type="term" value="P:protein transport"/>
    <property type="evidence" value="ECO:0007669"/>
    <property type="project" value="UniProtKB-KW"/>
</dbReference>
<evidence type="ECO:0000256" key="1">
    <source>
        <dbReference type="ARBA" id="ARBA00004383"/>
    </source>
</evidence>
<evidence type="ECO:0000256" key="2">
    <source>
        <dbReference type="ARBA" id="ARBA00006555"/>
    </source>
</evidence>
<evidence type="ECO:0000313" key="12">
    <source>
        <dbReference type="Proteomes" id="UP000194873"/>
    </source>
</evidence>
<protein>
    <recommendedName>
        <fullName evidence="10">TonB C-terminal domain-containing protein</fullName>
    </recommendedName>
</protein>
<dbReference type="OrthoDB" id="1039448at2"/>
<dbReference type="PANTHER" id="PTHR33446">
    <property type="entry name" value="PROTEIN TONB-RELATED"/>
    <property type="match status" value="1"/>
</dbReference>
<keyword evidence="3" id="KW-0813">Transport</keyword>
<evidence type="ECO:0000256" key="8">
    <source>
        <dbReference type="ARBA" id="ARBA00022989"/>
    </source>
</evidence>
<sequence length="189" mass="20960">MLHHPLARWHWTQSFVAAIGVLLLLTVICEQAILKAIPSPKPAKNKKWVVAPFLSSTKLTTWNAGDKNDLILTRPDRAPEYPGGTINLARRLDSEFRYPAVALASGLKGFVSVEFIVERDGTISNVHIERGAKAPVSQVVAAQAIDAEALRLVRSLHEYWEPGQLDGQAIRSEFSLAITFDPRNYPVVR</sequence>
<reference evidence="11 12" key="1">
    <citation type="submission" date="2017-01" db="EMBL/GenBank/DDBJ databases">
        <title>A new Hymenobacter.</title>
        <authorList>
            <person name="Liang Y."/>
            <person name="Feng F."/>
        </authorList>
    </citation>
    <scope>NUCLEOTIDE SEQUENCE [LARGE SCALE GENOMIC DNA]</scope>
    <source>
        <strain evidence="11">MIMBbqt21</strain>
    </source>
</reference>
<comment type="similarity">
    <text evidence="2">Belongs to the TonB family.</text>
</comment>
<dbReference type="PANTHER" id="PTHR33446:SF2">
    <property type="entry name" value="PROTEIN TONB"/>
    <property type="match status" value="1"/>
</dbReference>
<gene>
    <name evidence="11" type="ORF">BXP70_21550</name>
</gene>
<organism evidence="11 12">
    <name type="scientific">Hymenobacter crusticola</name>
    <dbReference type="NCBI Taxonomy" id="1770526"/>
    <lineage>
        <taxon>Bacteria</taxon>
        <taxon>Pseudomonadati</taxon>
        <taxon>Bacteroidota</taxon>
        <taxon>Cytophagia</taxon>
        <taxon>Cytophagales</taxon>
        <taxon>Hymenobacteraceae</taxon>
        <taxon>Hymenobacter</taxon>
    </lineage>
</organism>
<dbReference type="InterPro" id="IPR037682">
    <property type="entry name" value="TonB_C"/>
</dbReference>
<dbReference type="PRINTS" id="PR01374">
    <property type="entry name" value="TONBPROTEIN"/>
</dbReference>
<dbReference type="NCBIfam" id="TIGR01352">
    <property type="entry name" value="tonB_Cterm"/>
    <property type="match status" value="1"/>
</dbReference>
<dbReference type="GO" id="GO:0031992">
    <property type="term" value="F:energy transducer activity"/>
    <property type="evidence" value="ECO:0007669"/>
    <property type="project" value="InterPro"/>
</dbReference>
<keyword evidence="9" id="KW-0472">Membrane</keyword>
<dbReference type="PROSITE" id="PS52015">
    <property type="entry name" value="TONB_CTD"/>
    <property type="match status" value="1"/>
</dbReference>
<keyword evidence="12" id="KW-1185">Reference proteome</keyword>
<dbReference type="Proteomes" id="UP000194873">
    <property type="component" value="Unassembled WGS sequence"/>
</dbReference>
<dbReference type="SUPFAM" id="SSF74653">
    <property type="entry name" value="TolA/TonB C-terminal domain"/>
    <property type="match status" value="1"/>
</dbReference>
<evidence type="ECO:0000256" key="4">
    <source>
        <dbReference type="ARBA" id="ARBA00022475"/>
    </source>
</evidence>
<dbReference type="InterPro" id="IPR051045">
    <property type="entry name" value="TonB-dependent_transducer"/>
</dbReference>
<accession>A0A243W8W7</accession>
<comment type="subcellular location">
    <subcellularLocation>
        <location evidence="1">Cell inner membrane</location>
        <topology evidence="1">Single-pass membrane protein</topology>
        <orientation evidence="1">Periplasmic side</orientation>
    </subcellularLocation>
</comment>
<keyword evidence="8" id="KW-1133">Transmembrane helix</keyword>
<keyword evidence="4" id="KW-1003">Cell membrane</keyword>
<dbReference type="Pfam" id="PF03544">
    <property type="entry name" value="TonB_C"/>
    <property type="match status" value="1"/>
</dbReference>
<keyword evidence="7" id="KW-0653">Protein transport</keyword>
<dbReference type="InterPro" id="IPR006260">
    <property type="entry name" value="TonB/TolA_C"/>
</dbReference>
<dbReference type="InterPro" id="IPR003538">
    <property type="entry name" value="TonB"/>
</dbReference>
<keyword evidence="5" id="KW-0997">Cell inner membrane</keyword>
<dbReference type="EMBL" id="MTSE01000015">
    <property type="protein sequence ID" value="OUJ71666.1"/>
    <property type="molecule type" value="Genomic_DNA"/>
</dbReference>
<dbReference type="GO" id="GO:0055085">
    <property type="term" value="P:transmembrane transport"/>
    <property type="evidence" value="ECO:0007669"/>
    <property type="project" value="InterPro"/>
</dbReference>
<dbReference type="GO" id="GO:0098797">
    <property type="term" value="C:plasma membrane protein complex"/>
    <property type="evidence" value="ECO:0007669"/>
    <property type="project" value="TreeGrafter"/>
</dbReference>
<evidence type="ECO:0000256" key="9">
    <source>
        <dbReference type="ARBA" id="ARBA00023136"/>
    </source>
</evidence>